<keyword evidence="3" id="KW-1185">Reference proteome</keyword>
<sequence length="117" mass="13030">MPRPGGMKRNMLTLHITDENTLYASYLPFLKQGGLFVPTEKSYRLGDEVFVLLTLMNDGEKTPVAGKVVWINPKGTVGNRPAGIGIHFGDVDKGMTREKIEKLLGAYNRSEKPTYTM</sequence>
<reference evidence="2 3" key="1">
    <citation type="submission" date="2016-12" db="EMBL/GenBank/DDBJ databases">
        <title>Thioflexothrix psekupsii D3 genome sequencing and assembly.</title>
        <authorList>
            <person name="Fomenkov A."/>
            <person name="Vincze T."/>
            <person name="Grabovich M."/>
            <person name="Anton B.P."/>
            <person name="Dubinina G."/>
            <person name="Orlova M."/>
            <person name="Belousova E."/>
            <person name="Roberts R.J."/>
        </authorList>
    </citation>
    <scope>NUCLEOTIDE SEQUENCE [LARGE SCALE GENOMIC DNA]</scope>
    <source>
        <strain evidence="2">D3</strain>
    </source>
</reference>
<protein>
    <submittedName>
        <fullName evidence="2">Pilus assembly protein PilZ</fullName>
    </submittedName>
</protein>
<dbReference type="GO" id="GO:0035438">
    <property type="term" value="F:cyclic-di-GMP binding"/>
    <property type="evidence" value="ECO:0007669"/>
    <property type="project" value="InterPro"/>
</dbReference>
<evidence type="ECO:0000313" key="2">
    <source>
        <dbReference type="EMBL" id="OUD13184.1"/>
    </source>
</evidence>
<gene>
    <name evidence="2" type="ORF">TPSD3_11115</name>
</gene>
<dbReference type="Proteomes" id="UP000194798">
    <property type="component" value="Unassembled WGS sequence"/>
</dbReference>
<dbReference type="InterPro" id="IPR009875">
    <property type="entry name" value="PilZ_domain"/>
</dbReference>
<dbReference type="Pfam" id="PF07238">
    <property type="entry name" value="PilZ"/>
    <property type="match status" value="1"/>
</dbReference>
<evidence type="ECO:0000313" key="3">
    <source>
        <dbReference type="Proteomes" id="UP000194798"/>
    </source>
</evidence>
<feature type="domain" description="PilZ" evidence="1">
    <location>
        <begin position="11"/>
        <end position="104"/>
    </location>
</feature>
<comment type="caution">
    <text evidence="2">The sequence shown here is derived from an EMBL/GenBank/DDBJ whole genome shotgun (WGS) entry which is preliminary data.</text>
</comment>
<proteinExistence type="predicted"/>
<organism evidence="2 3">
    <name type="scientific">Thioflexithrix psekupsensis</name>
    <dbReference type="NCBI Taxonomy" id="1570016"/>
    <lineage>
        <taxon>Bacteria</taxon>
        <taxon>Pseudomonadati</taxon>
        <taxon>Pseudomonadota</taxon>
        <taxon>Gammaproteobacteria</taxon>
        <taxon>Thiotrichales</taxon>
        <taxon>Thioflexithrix</taxon>
    </lineage>
</organism>
<dbReference type="AlphaFoldDB" id="A0A251X725"/>
<accession>A0A251X725</accession>
<dbReference type="Gene3D" id="2.40.10.220">
    <property type="entry name" value="predicted glycosyltransferase like domains"/>
    <property type="match status" value="1"/>
</dbReference>
<name>A0A251X725_9GAMM</name>
<dbReference type="EMBL" id="MSLT01000018">
    <property type="protein sequence ID" value="OUD13184.1"/>
    <property type="molecule type" value="Genomic_DNA"/>
</dbReference>
<dbReference type="OrthoDB" id="5296245at2"/>
<evidence type="ECO:0000259" key="1">
    <source>
        <dbReference type="Pfam" id="PF07238"/>
    </source>
</evidence>